<comment type="caution">
    <text evidence="1">The sequence shown here is derived from an EMBL/GenBank/DDBJ whole genome shotgun (WGS) entry which is preliminary data.</text>
</comment>
<sequence length="115" mass="12901">MGWTKTVSTLSSKRQVLLKMKIGQLIVDAEFKELDELEKINTTITYKESTRTNVSNCSNYMTQNEAINTGPGYNTSHCEQLYPSCSIRRVLVDNYVRDVSADDGDGGSRKRDVAT</sequence>
<accession>A0AAV0W9Y2</accession>
<dbReference type="EMBL" id="CARXXK010000002">
    <property type="protein sequence ID" value="CAI6352623.1"/>
    <property type="molecule type" value="Genomic_DNA"/>
</dbReference>
<name>A0AAV0W9Y2_9HEMI</name>
<evidence type="ECO:0000313" key="2">
    <source>
        <dbReference type="Proteomes" id="UP001160148"/>
    </source>
</evidence>
<organism evidence="1 2">
    <name type="scientific">Macrosiphum euphorbiae</name>
    <name type="common">potato aphid</name>
    <dbReference type="NCBI Taxonomy" id="13131"/>
    <lineage>
        <taxon>Eukaryota</taxon>
        <taxon>Metazoa</taxon>
        <taxon>Ecdysozoa</taxon>
        <taxon>Arthropoda</taxon>
        <taxon>Hexapoda</taxon>
        <taxon>Insecta</taxon>
        <taxon>Pterygota</taxon>
        <taxon>Neoptera</taxon>
        <taxon>Paraneoptera</taxon>
        <taxon>Hemiptera</taxon>
        <taxon>Sternorrhyncha</taxon>
        <taxon>Aphidomorpha</taxon>
        <taxon>Aphidoidea</taxon>
        <taxon>Aphididae</taxon>
        <taxon>Macrosiphini</taxon>
        <taxon>Macrosiphum</taxon>
    </lineage>
</organism>
<gene>
    <name evidence="1" type="ORF">MEUPH1_LOCUS8839</name>
</gene>
<reference evidence="1 2" key="1">
    <citation type="submission" date="2023-01" db="EMBL/GenBank/DDBJ databases">
        <authorList>
            <person name="Whitehead M."/>
        </authorList>
    </citation>
    <scope>NUCLEOTIDE SEQUENCE [LARGE SCALE GENOMIC DNA]</scope>
</reference>
<evidence type="ECO:0000313" key="1">
    <source>
        <dbReference type="EMBL" id="CAI6352623.1"/>
    </source>
</evidence>
<protein>
    <submittedName>
        <fullName evidence="1">Uncharacterized protein</fullName>
    </submittedName>
</protein>
<proteinExistence type="predicted"/>
<dbReference type="Proteomes" id="UP001160148">
    <property type="component" value="Unassembled WGS sequence"/>
</dbReference>
<keyword evidence="2" id="KW-1185">Reference proteome</keyword>
<dbReference type="AlphaFoldDB" id="A0AAV0W9Y2"/>